<name>A0A0F8A2K7_9HYPO</name>
<accession>A0A0F8A2K7</accession>
<organism evidence="2 3">
    <name type="scientific">Hirsutella minnesotensis 3608</name>
    <dbReference type="NCBI Taxonomy" id="1043627"/>
    <lineage>
        <taxon>Eukaryota</taxon>
        <taxon>Fungi</taxon>
        <taxon>Dikarya</taxon>
        <taxon>Ascomycota</taxon>
        <taxon>Pezizomycotina</taxon>
        <taxon>Sordariomycetes</taxon>
        <taxon>Hypocreomycetidae</taxon>
        <taxon>Hypocreales</taxon>
        <taxon>Ophiocordycipitaceae</taxon>
        <taxon>Hirsutella</taxon>
    </lineage>
</organism>
<dbReference type="AlphaFoldDB" id="A0A0F8A2K7"/>
<dbReference type="EMBL" id="KQ030623">
    <property type="protein sequence ID" value="KJZ70474.1"/>
    <property type="molecule type" value="Genomic_DNA"/>
</dbReference>
<gene>
    <name evidence="2" type="ORF">HIM_10146</name>
</gene>
<feature type="region of interest" description="Disordered" evidence="1">
    <location>
        <begin position="122"/>
        <end position="148"/>
    </location>
</feature>
<sequence>MAPASAPRNASFPAAQQLAQSTSSTETPEAAVTEGAQLEEASNLLDSTRSTEYVPVSILEAATKIARDQTAVHNAKLAVLRVSSESFEQAAKQFTSGTENSIAKQVATKFLEFWTQSLAELEGPPKPTYSNRKQQTTTRPPGRPPVDPPKEDLLVFVRLAADAPARKNERYAIRTHVAAKVGIDIPRIPAAVPVNTGWAVQALDATTRDLLVERQADWFVDLGAAAVEISQKWHSYVVAECPRRLTDLRGIEINYEEAVREEIVCQTGLTPVSIRTSRHDSGQMPTQTLVISFLESTTKPWRLFGTSRLARHMDKPSIPKQCDKCWDFHARHNCDRLPCCQRCGKKNHSFESCSAPEQCVNCLGPHTADFAQCPARPKRSHGMIRRLTQEERRAVRQMGSQLFAQQQRQ</sequence>
<protein>
    <recommendedName>
        <fullName evidence="4">CCHC-type domain-containing protein</fullName>
    </recommendedName>
</protein>
<evidence type="ECO:0000313" key="2">
    <source>
        <dbReference type="EMBL" id="KJZ70474.1"/>
    </source>
</evidence>
<dbReference type="Proteomes" id="UP000054481">
    <property type="component" value="Unassembled WGS sequence"/>
</dbReference>
<dbReference type="OrthoDB" id="4927086at2759"/>
<reference evidence="2 3" key="1">
    <citation type="journal article" date="2014" name="Genome Biol. Evol.">
        <title>Comparative genomics and transcriptomics analyses reveal divergent lifestyle features of nematode endoparasitic fungus Hirsutella minnesotensis.</title>
        <authorList>
            <person name="Lai Y."/>
            <person name="Liu K."/>
            <person name="Zhang X."/>
            <person name="Zhang X."/>
            <person name="Li K."/>
            <person name="Wang N."/>
            <person name="Shu C."/>
            <person name="Wu Y."/>
            <person name="Wang C."/>
            <person name="Bushley K.E."/>
            <person name="Xiang M."/>
            <person name="Liu X."/>
        </authorList>
    </citation>
    <scope>NUCLEOTIDE SEQUENCE [LARGE SCALE GENOMIC DNA]</scope>
    <source>
        <strain evidence="2 3">3608</strain>
    </source>
</reference>
<proteinExistence type="predicted"/>
<evidence type="ECO:0000256" key="1">
    <source>
        <dbReference type="SAM" id="MobiDB-lite"/>
    </source>
</evidence>
<feature type="compositionally biased region" description="Polar residues" evidence="1">
    <location>
        <begin position="17"/>
        <end position="27"/>
    </location>
</feature>
<keyword evidence="3" id="KW-1185">Reference proteome</keyword>
<evidence type="ECO:0000313" key="3">
    <source>
        <dbReference type="Proteomes" id="UP000054481"/>
    </source>
</evidence>
<feature type="region of interest" description="Disordered" evidence="1">
    <location>
        <begin position="1"/>
        <end position="36"/>
    </location>
</feature>
<evidence type="ECO:0008006" key="4">
    <source>
        <dbReference type="Google" id="ProtNLM"/>
    </source>
</evidence>